<keyword evidence="1" id="KW-0472">Membrane</keyword>
<comment type="caution">
    <text evidence="2">The sequence shown here is derived from an EMBL/GenBank/DDBJ whole genome shotgun (WGS) entry which is preliminary data.</text>
</comment>
<accession>A0A8S9HN15</accession>
<dbReference type="AlphaFoldDB" id="A0A8S9HN15"/>
<organism evidence="2 3">
    <name type="scientific">Brassica cretica</name>
    <name type="common">Mustard</name>
    <dbReference type="NCBI Taxonomy" id="69181"/>
    <lineage>
        <taxon>Eukaryota</taxon>
        <taxon>Viridiplantae</taxon>
        <taxon>Streptophyta</taxon>
        <taxon>Embryophyta</taxon>
        <taxon>Tracheophyta</taxon>
        <taxon>Spermatophyta</taxon>
        <taxon>Magnoliopsida</taxon>
        <taxon>eudicotyledons</taxon>
        <taxon>Gunneridae</taxon>
        <taxon>Pentapetalae</taxon>
        <taxon>rosids</taxon>
        <taxon>malvids</taxon>
        <taxon>Brassicales</taxon>
        <taxon>Brassicaceae</taxon>
        <taxon>Brassiceae</taxon>
        <taxon>Brassica</taxon>
    </lineage>
</organism>
<protein>
    <submittedName>
        <fullName evidence="2">Uncharacterized protein</fullName>
    </submittedName>
</protein>
<gene>
    <name evidence="2" type="ORF">F2Q68_00014001</name>
</gene>
<sequence>MLTGFNQDGGLQTPRRRGVSEEAEQKLCGDYMLSDASCAGSVFQRVRLGKAVVDSVENAILFIGSMAILFVCVVRIVAHMMNLFTYGSDEAEVPFLLSLIMYLLPITPAYLPSCEKHGLRLSELLFCWQPESRDLPSI</sequence>
<keyword evidence="1" id="KW-1133">Transmembrane helix</keyword>
<evidence type="ECO:0000313" key="3">
    <source>
        <dbReference type="Proteomes" id="UP000712281"/>
    </source>
</evidence>
<dbReference type="EMBL" id="QGKW02001940">
    <property type="protein sequence ID" value="KAF2559855.1"/>
    <property type="molecule type" value="Genomic_DNA"/>
</dbReference>
<proteinExistence type="predicted"/>
<feature type="transmembrane region" description="Helical" evidence="1">
    <location>
        <begin position="93"/>
        <end position="111"/>
    </location>
</feature>
<evidence type="ECO:0000256" key="1">
    <source>
        <dbReference type="SAM" id="Phobius"/>
    </source>
</evidence>
<feature type="transmembrane region" description="Helical" evidence="1">
    <location>
        <begin position="59"/>
        <end position="81"/>
    </location>
</feature>
<name>A0A8S9HN15_BRACR</name>
<evidence type="ECO:0000313" key="2">
    <source>
        <dbReference type="EMBL" id="KAF2559855.1"/>
    </source>
</evidence>
<keyword evidence="1" id="KW-0812">Transmembrane</keyword>
<dbReference type="Proteomes" id="UP000712281">
    <property type="component" value="Unassembled WGS sequence"/>
</dbReference>
<reference evidence="2" key="1">
    <citation type="submission" date="2019-12" db="EMBL/GenBank/DDBJ databases">
        <title>Genome sequencing and annotation of Brassica cretica.</title>
        <authorList>
            <person name="Studholme D.J."/>
            <person name="Sarris P.F."/>
        </authorList>
    </citation>
    <scope>NUCLEOTIDE SEQUENCE</scope>
    <source>
        <strain evidence="2">PFS-001/15</strain>
        <tissue evidence="2">Leaf</tissue>
    </source>
</reference>